<dbReference type="EMBL" id="JAIWYP010000009">
    <property type="protein sequence ID" value="KAH3774261.1"/>
    <property type="molecule type" value="Genomic_DNA"/>
</dbReference>
<proteinExistence type="inferred from homology"/>
<evidence type="ECO:0000259" key="16">
    <source>
        <dbReference type="SMART" id="SM01011"/>
    </source>
</evidence>
<dbReference type="PANTHER" id="PTHR48480">
    <property type="match status" value="1"/>
</dbReference>
<dbReference type="AlphaFoldDB" id="A0A9D4IG83"/>
<reference evidence="17" key="2">
    <citation type="submission" date="2020-11" db="EMBL/GenBank/DDBJ databases">
        <authorList>
            <person name="McCartney M.A."/>
            <person name="Auch B."/>
            <person name="Kono T."/>
            <person name="Mallez S."/>
            <person name="Becker A."/>
            <person name="Gohl D.M."/>
            <person name="Silverstein K.A.T."/>
            <person name="Koren S."/>
            <person name="Bechman K.B."/>
            <person name="Herman A."/>
            <person name="Abrahante J.E."/>
            <person name="Garbe J."/>
        </authorList>
    </citation>
    <scope>NUCLEOTIDE SEQUENCE</scope>
    <source>
        <strain evidence="17">Duluth1</strain>
        <tissue evidence="17">Whole animal</tissue>
    </source>
</reference>
<dbReference type="Gene3D" id="3.90.230.10">
    <property type="entry name" value="Creatinase/methionine aminopeptidase superfamily"/>
    <property type="match status" value="1"/>
</dbReference>
<dbReference type="CDD" id="cd01087">
    <property type="entry name" value="Prolidase"/>
    <property type="match status" value="1"/>
</dbReference>
<comment type="catalytic activity">
    <reaction evidence="15">
        <text>Xaa-L-Pro dipeptide + H2O = an L-alpha-amino acid + L-proline</text>
        <dbReference type="Rhea" id="RHEA:76407"/>
        <dbReference type="ChEBI" id="CHEBI:15377"/>
        <dbReference type="ChEBI" id="CHEBI:59869"/>
        <dbReference type="ChEBI" id="CHEBI:60039"/>
        <dbReference type="ChEBI" id="CHEBI:195196"/>
        <dbReference type="EC" id="3.4.13.9"/>
    </reaction>
</comment>
<dbReference type="InterPro" id="IPR007865">
    <property type="entry name" value="Aminopep_P_N"/>
</dbReference>
<keyword evidence="4" id="KW-0479">Metal-binding</keyword>
<evidence type="ECO:0000256" key="10">
    <source>
        <dbReference type="ARBA" id="ARBA00044051"/>
    </source>
</evidence>
<comment type="similarity">
    <text evidence="9">Belongs to the peptidase M24B family. Eukaryotic-type prolidase subfamily.</text>
</comment>
<accession>A0A9D4IG83</accession>
<evidence type="ECO:0000256" key="5">
    <source>
        <dbReference type="ARBA" id="ARBA00022801"/>
    </source>
</evidence>
<comment type="cofactor">
    <cofactor evidence="1">
        <name>Mn(2+)</name>
        <dbReference type="ChEBI" id="CHEBI:29035"/>
    </cofactor>
</comment>
<dbReference type="EC" id="3.4.13.9" evidence="10"/>
<dbReference type="GO" id="GO:0006508">
    <property type="term" value="P:proteolysis"/>
    <property type="evidence" value="ECO:0007669"/>
    <property type="project" value="UniProtKB-KW"/>
</dbReference>
<feature type="domain" description="Aminopeptidase P N-terminal" evidence="16">
    <location>
        <begin position="19"/>
        <end position="156"/>
    </location>
</feature>
<keyword evidence="3" id="KW-0645">Protease</keyword>
<evidence type="ECO:0000256" key="6">
    <source>
        <dbReference type="ARBA" id="ARBA00022997"/>
    </source>
</evidence>
<dbReference type="InterPro" id="IPR000994">
    <property type="entry name" value="Pept_M24"/>
</dbReference>
<evidence type="ECO:0000256" key="13">
    <source>
        <dbReference type="ARBA" id="ARBA00044284"/>
    </source>
</evidence>
<dbReference type="FunFam" id="3.90.230.10:FF:000002">
    <property type="entry name" value="Xaa-Pro aminopeptidase 3"/>
    <property type="match status" value="1"/>
</dbReference>
<evidence type="ECO:0000256" key="15">
    <source>
        <dbReference type="ARBA" id="ARBA00048994"/>
    </source>
</evidence>
<keyword evidence="18" id="KW-1185">Reference proteome</keyword>
<keyword evidence="5" id="KW-0378">Hydrolase</keyword>
<dbReference type="Pfam" id="PF05195">
    <property type="entry name" value="AMP_N"/>
    <property type="match status" value="1"/>
</dbReference>
<evidence type="ECO:0000256" key="4">
    <source>
        <dbReference type="ARBA" id="ARBA00022723"/>
    </source>
</evidence>
<keyword evidence="8" id="KW-0464">Manganese</keyword>
<evidence type="ECO:0000256" key="14">
    <source>
        <dbReference type="ARBA" id="ARBA00044351"/>
    </source>
</evidence>
<dbReference type="Proteomes" id="UP000828390">
    <property type="component" value="Unassembled WGS sequence"/>
</dbReference>
<evidence type="ECO:0000256" key="12">
    <source>
        <dbReference type="ARBA" id="ARBA00044252"/>
    </source>
</evidence>
<keyword evidence="7" id="KW-0482">Metalloprotease</keyword>
<evidence type="ECO:0000256" key="1">
    <source>
        <dbReference type="ARBA" id="ARBA00001936"/>
    </source>
</evidence>
<dbReference type="SUPFAM" id="SSF53092">
    <property type="entry name" value="Creatinase/prolidase N-terminal domain"/>
    <property type="match status" value="1"/>
</dbReference>
<dbReference type="GO" id="GO:0102009">
    <property type="term" value="F:proline dipeptidase activity"/>
    <property type="evidence" value="ECO:0007669"/>
    <property type="project" value="UniProtKB-EC"/>
</dbReference>
<evidence type="ECO:0000313" key="17">
    <source>
        <dbReference type="EMBL" id="KAH3774261.1"/>
    </source>
</evidence>
<evidence type="ECO:0000256" key="8">
    <source>
        <dbReference type="ARBA" id="ARBA00023211"/>
    </source>
</evidence>
<evidence type="ECO:0000256" key="9">
    <source>
        <dbReference type="ARBA" id="ARBA00043990"/>
    </source>
</evidence>
<dbReference type="SUPFAM" id="SSF55920">
    <property type="entry name" value="Creatinase/aminopeptidase"/>
    <property type="match status" value="1"/>
</dbReference>
<dbReference type="Pfam" id="PF00557">
    <property type="entry name" value="Peptidase_M24"/>
    <property type="match status" value="1"/>
</dbReference>
<evidence type="ECO:0000256" key="7">
    <source>
        <dbReference type="ARBA" id="ARBA00023049"/>
    </source>
</evidence>
<dbReference type="GO" id="GO:0070006">
    <property type="term" value="F:metalloaminopeptidase activity"/>
    <property type="evidence" value="ECO:0007669"/>
    <property type="project" value="InterPro"/>
</dbReference>
<dbReference type="InterPro" id="IPR036005">
    <property type="entry name" value="Creatinase/aminopeptidase-like"/>
</dbReference>
<dbReference type="SMART" id="SM01011">
    <property type="entry name" value="AMP_N"/>
    <property type="match status" value="1"/>
</dbReference>
<dbReference type="GO" id="GO:0030145">
    <property type="term" value="F:manganese ion binding"/>
    <property type="evidence" value="ECO:0007669"/>
    <property type="project" value="InterPro"/>
</dbReference>
<keyword evidence="6" id="KW-0224">Dipeptidase</keyword>
<gene>
    <name evidence="17" type="ORF">DPMN_175637</name>
</gene>
<evidence type="ECO:0000256" key="3">
    <source>
        <dbReference type="ARBA" id="ARBA00022670"/>
    </source>
</evidence>
<dbReference type="PANTHER" id="PTHR48480:SF2">
    <property type="entry name" value="PEPTIDASE D"/>
    <property type="match status" value="1"/>
</dbReference>
<protein>
    <recommendedName>
        <fullName evidence="11">Xaa-Pro dipeptidase</fullName>
        <ecNumber evidence="10">3.4.13.9</ecNumber>
    </recommendedName>
    <alternativeName>
        <fullName evidence="14">Imidodipeptidase</fullName>
    </alternativeName>
    <alternativeName>
        <fullName evidence="12">Peptidase D</fullName>
    </alternativeName>
    <alternativeName>
        <fullName evidence="13">Proline dipeptidase</fullName>
    </alternativeName>
</protein>
<reference evidence="17" key="1">
    <citation type="journal article" date="2019" name="bioRxiv">
        <title>The Genome of the Zebra Mussel, Dreissena polymorpha: A Resource for Invasive Species Research.</title>
        <authorList>
            <person name="McCartney M.A."/>
            <person name="Auch B."/>
            <person name="Kono T."/>
            <person name="Mallez S."/>
            <person name="Zhang Y."/>
            <person name="Obille A."/>
            <person name="Becker A."/>
            <person name="Abrahante J.E."/>
            <person name="Garbe J."/>
            <person name="Badalamenti J.P."/>
            <person name="Herman A."/>
            <person name="Mangelson H."/>
            <person name="Liachko I."/>
            <person name="Sullivan S."/>
            <person name="Sone E.D."/>
            <person name="Koren S."/>
            <person name="Silverstein K.A.T."/>
            <person name="Beckman K.B."/>
            <person name="Gohl D.M."/>
        </authorList>
    </citation>
    <scope>NUCLEOTIDE SEQUENCE</scope>
    <source>
        <strain evidence="17">Duluth1</strain>
        <tissue evidence="17">Whole animal</tissue>
    </source>
</reference>
<evidence type="ECO:0000256" key="11">
    <source>
        <dbReference type="ARBA" id="ARBA00044141"/>
    </source>
</evidence>
<dbReference type="Gene3D" id="3.40.350.10">
    <property type="entry name" value="Creatinase/prolidase N-terminal domain"/>
    <property type="match status" value="1"/>
</dbReference>
<evidence type="ECO:0000256" key="2">
    <source>
        <dbReference type="ARBA" id="ARBA00011738"/>
    </source>
</evidence>
<evidence type="ECO:0000313" key="18">
    <source>
        <dbReference type="Proteomes" id="UP000828390"/>
    </source>
</evidence>
<dbReference type="InterPro" id="IPR052433">
    <property type="entry name" value="X-Pro_dipept-like"/>
</dbReference>
<dbReference type="OrthoDB" id="10261878at2759"/>
<sequence>MASGRNEPAFSRGTHTLVVPMQLFKENRERLCERLRKNSKIPSGAIVVLQGGEAVTRHCSDHEPLFRQESFFHWTFGVEEADFYGAVEVDTGKAFLFPPKLPEAYAVWMGKLLTEEDFKTRYQVEEVYFLPEIADVLTKKSPSVLLTLKGLNTDSGKYSREAAFDGISQFKVDSELLHPEICECRVFKSDLELEVLRYANRISSEAHKSVMANIRPGMYEYQLESLFQHFCYFQGGLRNLAYTCICGSGDNGSVLHYGHAGVPNSKQLQEGDMCLLDMGGEYYCYTSDITCSYPCNGKFTERQRGIYNAVYKASRAVMESVKPGVSWVEMHRLANRVQLEELTRLGLLTGDVGEMMKVNLGAVFMPHGLGHFMGIDTHDVGGYPEGTERIPEPGLRSLRTVRNLEHRMVLTIEPGIYFINVLLDQALSNPDHAKFMCREVIDQYREFGGVRIEDDIAVTEDGMECLTVVPRTVEEIEKYMAEASQGPQVPLPQDMAKLSL</sequence>
<comment type="caution">
    <text evidence="17">The sequence shown here is derived from an EMBL/GenBank/DDBJ whole genome shotgun (WGS) entry which is preliminary data.</text>
</comment>
<name>A0A9D4IG83_DREPO</name>
<comment type="subunit">
    <text evidence="2">Homodimer.</text>
</comment>
<dbReference type="InterPro" id="IPR029149">
    <property type="entry name" value="Creatin/AminoP/Spt16_N"/>
</dbReference>
<organism evidence="17 18">
    <name type="scientific">Dreissena polymorpha</name>
    <name type="common">Zebra mussel</name>
    <name type="synonym">Mytilus polymorpha</name>
    <dbReference type="NCBI Taxonomy" id="45954"/>
    <lineage>
        <taxon>Eukaryota</taxon>
        <taxon>Metazoa</taxon>
        <taxon>Spiralia</taxon>
        <taxon>Lophotrochozoa</taxon>
        <taxon>Mollusca</taxon>
        <taxon>Bivalvia</taxon>
        <taxon>Autobranchia</taxon>
        <taxon>Heteroconchia</taxon>
        <taxon>Euheterodonta</taxon>
        <taxon>Imparidentia</taxon>
        <taxon>Neoheterodontei</taxon>
        <taxon>Myida</taxon>
        <taxon>Dreissenoidea</taxon>
        <taxon>Dreissenidae</taxon>
        <taxon>Dreissena</taxon>
    </lineage>
</organism>